<dbReference type="InterPro" id="IPR005180">
    <property type="entry name" value="DUF302"/>
</dbReference>
<dbReference type="PANTHER" id="PTHR38342">
    <property type="entry name" value="SLR5037 PROTEIN"/>
    <property type="match status" value="1"/>
</dbReference>
<dbReference type="RefSeq" id="WP_055681493.1">
    <property type="nucleotide sequence ID" value="NZ_CXPG01000012.1"/>
</dbReference>
<keyword evidence="4" id="KW-1185">Reference proteome</keyword>
<dbReference type="OrthoDB" id="9799367at2"/>
<name>A0A0M6XLL3_9RHOB</name>
<proteinExistence type="predicted"/>
<dbReference type="Proteomes" id="UP000048908">
    <property type="component" value="Unassembled WGS sequence"/>
</dbReference>
<dbReference type="AlphaFoldDB" id="A0A0M6XLL3"/>
<dbReference type="Pfam" id="PF03625">
    <property type="entry name" value="DUF302"/>
    <property type="match status" value="1"/>
</dbReference>
<evidence type="ECO:0000313" key="3">
    <source>
        <dbReference type="EMBL" id="CTQ32036.1"/>
    </source>
</evidence>
<gene>
    <name evidence="3" type="ORF">JAN5088_00796</name>
</gene>
<evidence type="ECO:0000256" key="1">
    <source>
        <dbReference type="SAM" id="SignalP"/>
    </source>
</evidence>
<feature type="domain" description="DUF302" evidence="2">
    <location>
        <begin position="54"/>
        <end position="111"/>
    </location>
</feature>
<feature type="signal peptide" evidence="1">
    <location>
        <begin position="1"/>
        <end position="20"/>
    </location>
</feature>
<reference evidence="3 4" key="1">
    <citation type="submission" date="2015-07" db="EMBL/GenBank/DDBJ databases">
        <authorList>
            <person name="Noorani M."/>
        </authorList>
    </citation>
    <scope>NUCLEOTIDE SEQUENCE [LARGE SCALE GENOMIC DNA]</scope>
    <source>
        <strain evidence="3 4">CECT 5088</strain>
    </source>
</reference>
<sequence length="147" mass="15595">MFRTILAATAAVALASPVLAADFQSIPSDKPVADTMDALVAAVEGAGATVFARVDHAEGAASVDMELPAAQLLIFGNPQLGTRAMQDDLRAGVMLPLRVLVYDDEGQTQVLWPEMDDMFDDLTIPDDADYVEKMKGALQTLTGKAVE</sequence>
<evidence type="ECO:0000313" key="4">
    <source>
        <dbReference type="Proteomes" id="UP000048908"/>
    </source>
</evidence>
<keyword evidence="1" id="KW-0732">Signal</keyword>
<dbReference type="InterPro" id="IPR035923">
    <property type="entry name" value="TT1751-like_sf"/>
</dbReference>
<dbReference type="SUPFAM" id="SSF103247">
    <property type="entry name" value="TT1751-like"/>
    <property type="match status" value="1"/>
</dbReference>
<dbReference type="PANTHER" id="PTHR38342:SF2">
    <property type="entry name" value="INNER MEMBRANE OR EXPORTED"/>
    <property type="match status" value="1"/>
</dbReference>
<organism evidence="3 4">
    <name type="scientific">Jannaschia rubra</name>
    <dbReference type="NCBI Taxonomy" id="282197"/>
    <lineage>
        <taxon>Bacteria</taxon>
        <taxon>Pseudomonadati</taxon>
        <taxon>Pseudomonadota</taxon>
        <taxon>Alphaproteobacteria</taxon>
        <taxon>Rhodobacterales</taxon>
        <taxon>Roseobacteraceae</taxon>
        <taxon>Jannaschia</taxon>
    </lineage>
</organism>
<dbReference type="Gene3D" id="3.30.310.70">
    <property type="entry name" value="TT1751-like domain"/>
    <property type="match status" value="1"/>
</dbReference>
<dbReference type="EMBL" id="CXPG01000012">
    <property type="protein sequence ID" value="CTQ32036.1"/>
    <property type="molecule type" value="Genomic_DNA"/>
</dbReference>
<dbReference type="CDD" id="cd14797">
    <property type="entry name" value="DUF302"/>
    <property type="match status" value="1"/>
</dbReference>
<evidence type="ECO:0000259" key="2">
    <source>
        <dbReference type="Pfam" id="PF03625"/>
    </source>
</evidence>
<feature type="chain" id="PRO_5005807000" description="DUF302 domain-containing protein" evidence="1">
    <location>
        <begin position="21"/>
        <end position="147"/>
    </location>
</feature>
<accession>A0A0M6XLL3</accession>
<protein>
    <recommendedName>
        <fullName evidence="2">DUF302 domain-containing protein</fullName>
    </recommendedName>
</protein>
<dbReference type="STRING" id="282197.SAMN04488517_104198"/>